<evidence type="ECO:0000259" key="11">
    <source>
        <dbReference type="Pfam" id="PF00905"/>
    </source>
</evidence>
<gene>
    <name evidence="13" type="ORF">BC739_006551</name>
</gene>
<keyword evidence="10" id="KW-1133">Transmembrane helix</keyword>
<evidence type="ECO:0000313" key="14">
    <source>
        <dbReference type="Proteomes" id="UP000517916"/>
    </source>
</evidence>
<feature type="compositionally biased region" description="Gly residues" evidence="9">
    <location>
        <begin position="912"/>
        <end position="926"/>
    </location>
</feature>
<dbReference type="EMBL" id="JACJID010000005">
    <property type="protein sequence ID" value="MBA8929333.1"/>
    <property type="molecule type" value="Genomic_DNA"/>
</dbReference>
<name>A0ABR6BRC9_9PSEU</name>
<evidence type="ECO:0000256" key="9">
    <source>
        <dbReference type="SAM" id="MobiDB-lite"/>
    </source>
</evidence>
<dbReference type="InterPro" id="IPR023346">
    <property type="entry name" value="Lysozyme-like_dom_sf"/>
</dbReference>
<dbReference type="Gene3D" id="1.10.3810.10">
    <property type="entry name" value="Biosynthetic peptidoglycan transglycosylase-like"/>
    <property type="match status" value="1"/>
</dbReference>
<dbReference type="InterPro" id="IPR012338">
    <property type="entry name" value="Beta-lactam/transpept-like"/>
</dbReference>
<evidence type="ECO:0000256" key="1">
    <source>
        <dbReference type="ARBA" id="ARBA00022645"/>
    </source>
</evidence>
<keyword evidence="4" id="KW-0808">Transferase</keyword>
<dbReference type="SUPFAM" id="SSF56601">
    <property type="entry name" value="beta-lactamase/transpeptidase-like"/>
    <property type="match status" value="1"/>
</dbReference>
<dbReference type="InterPro" id="IPR001460">
    <property type="entry name" value="PCN-bd_Tpept"/>
</dbReference>
<keyword evidence="3" id="KW-0328">Glycosyltransferase</keyword>
<evidence type="ECO:0000256" key="3">
    <source>
        <dbReference type="ARBA" id="ARBA00022676"/>
    </source>
</evidence>
<feature type="region of interest" description="Disordered" evidence="9">
    <location>
        <begin position="1"/>
        <end position="133"/>
    </location>
</feature>
<keyword evidence="5" id="KW-0378">Hydrolase</keyword>
<feature type="transmembrane region" description="Helical" evidence="10">
    <location>
        <begin position="186"/>
        <end position="209"/>
    </location>
</feature>
<proteinExistence type="predicted"/>
<feature type="compositionally biased region" description="Pro residues" evidence="9">
    <location>
        <begin position="102"/>
        <end position="117"/>
    </location>
</feature>
<evidence type="ECO:0000256" key="10">
    <source>
        <dbReference type="SAM" id="Phobius"/>
    </source>
</evidence>
<evidence type="ECO:0000256" key="7">
    <source>
        <dbReference type="ARBA" id="ARBA00034000"/>
    </source>
</evidence>
<feature type="domain" description="Glycosyl transferase family 51" evidence="12">
    <location>
        <begin position="234"/>
        <end position="404"/>
    </location>
</feature>
<dbReference type="Pfam" id="PF00905">
    <property type="entry name" value="Transpeptidase"/>
    <property type="match status" value="1"/>
</dbReference>
<feature type="domain" description="Penicillin-binding protein transpeptidase" evidence="11">
    <location>
        <begin position="503"/>
        <end position="804"/>
    </location>
</feature>
<dbReference type="InterPro" id="IPR036950">
    <property type="entry name" value="PBP_transglycosylase"/>
</dbReference>
<dbReference type="Gene3D" id="3.40.710.10">
    <property type="entry name" value="DD-peptidase/beta-lactamase superfamily"/>
    <property type="match status" value="1"/>
</dbReference>
<dbReference type="SUPFAM" id="SSF53955">
    <property type="entry name" value="Lysozyme-like"/>
    <property type="match status" value="1"/>
</dbReference>
<evidence type="ECO:0000256" key="6">
    <source>
        <dbReference type="ARBA" id="ARBA00023268"/>
    </source>
</evidence>
<comment type="catalytic activity">
    <reaction evidence="7">
        <text>Preferential cleavage: (Ac)2-L-Lys-D-Ala-|-D-Ala. Also transpeptidation of peptidyl-alanyl moieties that are N-acyl substituents of D-alanine.</text>
        <dbReference type="EC" id="3.4.16.4"/>
    </reaction>
</comment>
<keyword evidence="2" id="KW-0645">Protease</keyword>
<evidence type="ECO:0000256" key="5">
    <source>
        <dbReference type="ARBA" id="ARBA00022801"/>
    </source>
</evidence>
<dbReference type="PANTHER" id="PTHR32282:SF34">
    <property type="entry name" value="PENICILLIN-BINDING PROTEIN 1A"/>
    <property type="match status" value="1"/>
</dbReference>
<keyword evidence="14" id="KW-1185">Reference proteome</keyword>
<organism evidence="13 14">
    <name type="scientific">Kutzneria viridogrisea</name>
    <dbReference type="NCBI Taxonomy" id="47990"/>
    <lineage>
        <taxon>Bacteria</taxon>
        <taxon>Bacillati</taxon>
        <taxon>Actinomycetota</taxon>
        <taxon>Actinomycetes</taxon>
        <taxon>Pseudonocardiales</taxon>
        <taxon>Pseudonocardiaceae</taxon>
        <taxon>Kutzneria</taxon>
    </lineage>
</organism>
<feature type="region of interest" description="Disordered" evidence="9">
    <location>
        <begin position="858"/>
        <end position="926"/>
    </location>
</feature>
<keyword evidence="6" id="KW-0511">Multifunctional enzyme</keyword>
<evidence type="ECO:0000313" key="13">
    <source>
        <dbReference type="EMBL" id="MBA8929333.1"/>
    </source>
</evidence>
<sequence length="926" mass="99040">MSDERGDEAQWPSFDESDRQARPPRGGQPVWPGERDPRPAGGPPQGGAPTGRVPGGRPPVPPQQPPGRGPNTPPRGYPGPGPGGQGGPGGRPPRGYPGGPQGGPPPGPPGGRPPMAPGGPRRGPGGDATDMLPPVHEEFQREPELMTHREHDLPPGEYVDPDEYVMDEEEARKLKRKKIWRRVRRTCYVLAAVGFIGPMIAFIIGYFTLNPPDPVAVAASQSQTMTLLYSDGSTMATLGAAEGGNRTMVNIDQVPKIVQHAVEAAEDPTFETNSGFDIKGIARAVWGQITGNGGGGSGITQQYVKKATLNEDHTYVRKFTELVKSIKMSQQQSKDQILQAYLNTVYFGRGAYGIQAASKAFFGKDVGQLNPSEAAWLAGCINVPLNNEDPSWTGNRWKITMGRMQENNWISAADRAKYPNPPTPVKDTSDSGGALGGPEQFILKQVMSEAANDPNIKLDRDTLQKQGAKIYTTIDKNAQKKAEDAVHKIMEANKANPRLASALVSINPSNGEIVSWFGGDDPQNWSYDMANFPNQPGSSFKPFVLLAAMQNNPQIGLASTYDGSDNLKFGDGPDKVTIHNADGENCGKQCTVKTAMTMSVNTVFYQMALDTGPSNVRKAALATGIADHQLALVGSENKSVPSLTEYDPQTLAAKNVQTGIALGQYPVRPRDMAQGYATIANNGVKIQSHFIRNITSSTGTEIYNTSTNADLQPKQALDPNDSDHNTKLARNVTEAMTDVAAHSCGGPGVHCASLDGNRPVASKTGTAQYLDTGENANAWMVGFTPQVVTAVWVGNRDAPGPIKGNYFNRFGPPKGYPIYGREEPAYIWNAYMNDYLKGQPVQQFSKYTGLGTSVITTTQQPTTTTEPTQTTTTTPSEPTETTTSSRHTKPTDTTTPCFPGFPCDTTTKSKPGPGGGGIQPPGGQTG</sequence>
<keyword evidence="10" id="KW-0812">Transmembrane</keyword>
<accession>A0ABR6BRC9</accession>
<dbReference type="GO" id="GO:0004180">
    <property type="term" value="F:carboxypeptidase activity"/>
    <property type="evidence" value="ECO:0007669"/>
    <property type="project" value="UniProtKB-KW"/>
</dbReference>
<feature type="compositionally biased region" description="Pro residues" evidence="9">
    <location>
        <begin position="56"/>
        <end position="81"/>
    </location>
</feature>
<comment type="catalytic activity">
    <reaction evidence="8">
        <text>[GlcNAc-(1-&gt;4)-Mur2Ac(oyl-L-Ala-gamma-D-Glu-L-Lys-D-Ala-D-Ala)](n)-di-trans,octa-cis-undecaprenyl diphosphate + beta-D-GlcNAc-(1-&gt;4)-Mur2Ac(oyl-L-Ala-gamma-D-Glu-L-Lys-D-Ala-D-Ala)-di-trans,octa-cis-undecaprenyl diphosphate = [GlcNAc-(1-&gt;4)-Mur2Ac(oyl-L-Ala-gamma-D-Glu-L-Lys-D-Ala-D-Ala)](n+1)-di-trans,octa-cis-undecaprenyl diphosphate + di-trans,octa-cis-undecaprenyl diphosphate + H(+)</text>
        <dbReference type="Rhea" id="RHEA:23708"/>
        <dbReference type="Rhea" id="RHEA-COMP:9602"/>
        <dbReference type="Rhea" id="RHEA-COMP:9603"/>
        <dbReference type="ChEBI" id="CHEBI:15378"/>
        <dbReference type="ChEBI" id="CHEBI:58405"/>
        <dbReference type="ChEBI" id="CHEBI:60033"/>
        <dbReference type="ChEBI" id="CHEBI:78435"/>
        <dbReference type="EC" id="2.4.99.28"/>
    </reaction>
</comment>
<dbReference type="PANTHER" id="PTHR32282">
    <property type="entry name" value="BINDING PROTEIN TRANSPEPTIDASE, PUTATIVE-RELATED"/>
    <property type="match status" value="1"/>
</dbReference>
<evidence type="ECO:0000259" key="12">
    <source>
        <dbReference type="Pfam" id="PF00912"/>
    </source>
</evidence>
<dbReference type="InterPro" id="IPR001264">
    <property type="entry name" value="Glyco_trans_51"/>
</dbReference>
<dbReference type="Proteomes" id="UP000517916">
    <property type="component" value="Unassembled WGS sequence"/>
</dbReference>
<protein>
    <submittedName>
        <fullName evidence="13">Membrane peptidoglycan carboxypeptidase</fullName>
    </submittedName>
</protein>
<dbReference type="RefSeq" id="WP_158510911.1">
    <property type="nucleotide sequence ID" value="NZ_BAAABQ010000022.1"/>
</dbReference>
<dbReference type="InterPro" id="IPR050396">
    <property type="entry name" value="Glycosyltr_51/Transpeptidase"/>
</dbReference>
<evidence type="ECO:0000256" key="4">
    <source>
        <dbReference type="ARBA" id="ARBA00022679"/>
    </source>
</evidence>
<keyword evidence="1 13" id="KW-0121">Carboxypeptidase</keyword>
<feature type="compositionally biased region" description="Low complexity" evidence="9">
    <location>
        <begin position="858"/>
        <end position="896"/>
    </location>
</feature>
<dbReference type="Pfam" id="PF00912">
    <property type="entry name" value="Transgly"/>
    <property type="match status" value="1"/>
</dbReference>
<evidence type="ECO:0000256" key="2">
    <source>
        <dbReference type="ARBA" id="ARBA00022670"/>
    </source>
</evidence>
<evidence type="ECO:0000256" key="8">
    <source>
        <dbReference type="ARBA" id="ARBA00049902"/>
    </source>
</evidence>
<comment type="caution">
    <text evidence="13">The sequence shown here is derived from an EMBL/GenBank/DDBJ whole genome shotgun (WGS) entry which is preliminary data.</text>
</comment>
<reference evidence="13 14" key="1">
    <citation type="submission" date="2020-08" db="EMBL/GenBank/DDBJ databases">
        <title>Genomic Encyclopedia of Archaeal and Bacterial Type Strains, Phase II (KMG-II): from individual species to whole genera.</title>
        <authorList>
            <person name="Goeker M."/>
        </authorList>
    </citation>
    <scope>NUCLEOTIDE SEQUENCE [LARGE SCALE GENOMIC DNA]</scope>
    <source>
        <strain evidence="13 14">DSM 43850</strain>
    </source>
</reference>
<keyword evidence="10" id="KW-0472">Membrane</keyword>